<dbReference type="Gene3D" id="3.80.10.10">
    <property type="entry name" value="Ribonuclease Inhibitor"/>
    <property type="match status" value="1"/>
</dbReference>
<organism evidence="3 4">
    <name type="scientific">Chironomus riparius</name>
    <dbReference type="NCBI Taxonomy" id="315576"/>
    <lineage>
        <taxon>Eukaryota</taxon>
        <taxon>Metazoa</taxon>
        <taxon>Ecdysozoa</taxon>
        <taxon>Arthropoda</taxon>
        <taxon>Hexapoda</taxon>
        <taxon>Insecta</taxon>
        <taxon>Pterygota</taxon>
        <taxon>Neoptera</taxon>
        <taxon>Endopterygota</taxon>
        <taxon>Diptera</taxon>
        <taxon>Nematocera</taxon>
        <taxon>Chironomoidea</taxon>
        <taxon>Chironomidae</taxon>
        <taxon>Chironominae</taxon>
        <taxon>Chironomus</taxon>
    </lineage>
</organism>
<feature type="chain" id="PRO_5040320359" evidence="2">
    <location>
        <begin position="19"/>
        <end position="228"/>
    </location>
</feature>
<dbReference type="GO" id="GO:0005615">
    <property type="term" value="C:extracellular space"/>
    <property type="evidence" value="ECO:0007669"/>
    <property type="project" value="TreeGrafter"/>
</dbReference>
<name>A0A9N9RY91_9DIPT</name>
<dbReference type="SUPFAM" id="SSF52058">
    <property type="entry name" value="L domain-like"/>
    <property type="match status" value="1"/>
</dbReference>
<dbReference type="GO" id="GO:0031012">
    <property type="term" value="C:extracellular matrix"/>
    <property type="evidence" value="ECO:0007669"/>
    <property type="project" value="TreeGrafter"/>
</dbReference>
<dbReference type="Proteomes" id="UP001153620">
    <property type="component" value="Chromosome 3"/>
</dbReference>
<reference evidence="3" key="2">
    <citation type="submission" date="2022-10" db="EMBL/GenBank/DDBJ databases">
        <authorList>
            <consortium name="ENA_rothamsted_submissions"/>
            <consortium name="culmorum"/>
            <person name="King R."/>
        </authorList>
    </citation>
    <scope>NUCLEOTIDE SEQUENCE</scope>
</reference>
<dbReference type="Pfam" id="PF13855">
    <property type="entry name" value="LRR_8"/>
    <property type="match status" value="1"/>
</dbReference>
<proteinExistence type="predicted"/>
<evidence type="ECO:0000313" key="3">
    <source>
        <dbReference type="EMBL" id="CAG9807253.1"/>
    </source>
</evidence>
<dbReference type="AlphaFoldDB" id="A0A9N9RY91"/>
<keyword evidence="1 2" id="KW-0732">Signal</keyword>
<protein>
    <submittedName>
        <fullName evidence="3">Uncharacterized protein</fullName>
    </submittedName>
</protein>
<gene>
    <name evidence="3" type="ORF">CHIRRI_LOCUS10102</name>
</gene>
<dbReference type="EMBL" id="OU895879">
    <property type="protein sequence ID" value="CAG9807253.1"/>
    <property type="molecule type" value="Genomic_DNA"/>
</dbReference>
<accession>A0A9N9RY91</accession>
<evidence type="ECO:0000313" key="4">
    <source>
        <dbReference type="Proteomes" id="UP001153620"/>
    </source>
</evidence>
<evidence type="ECO:0000256" key="2">
    <source>
        <dbReference type="SAM" id="SignalP"/>
    </source>
</evidence>
<keyword evidence="4" id="KW-1185">Reference proteome</keyword>
<sequence>MKFAIFLTLTALAVETLAVKYQCSFTNRKVWFADATFYDCDVTSGSIETIRQKCVESVSGNHLSGYDDQQITSLGISRATTIYMPRGLENYFSELVSIDIYKVGLSEVHQGDLKPYKKLKFVSFADNKLRHLEENLFMHNPKLEVILLYRNQIKSVGAVFKNLNNLRSINFDGNECSSGSENGKYQIGNLIRSIYENCEFRYEQALEYCVTELTSYKTQFDTYCEGKF</sequence>
<dbReference type="InterPro" id="IPR050328">
    <property type="entry name" value="Dev_Immune_Receptor"/>
</dbReference>
<dbReference type="InterPro" id="IPR001611">
    <property type="entry name" value="Leu-rich_rpt"/>
</dbReference>
<feature type="signal peptide" evidence="2">
    <location>
        <begin position="1"/>
        <end position="18"/>
    </location>
</feature>
<reference evidence="3" key="1">
    <citation type="submission" date="2022-01" db="EMBL/GenBank/DDBJ databases">
        <authorList>
            <person name="King R."/>
        </authorList>
    </citation>
    <scope>NUCLEOTIDE SEQUENCE</scope>
</reference>
<dbReference type="InterPro" id="IPR032675">
    <property type="entry name" value="LRR_dom_sf"/>
</dbReference>
<evidence type="ECO:0000256" key="1">
    <source>
        <dbReference type="ARBA" id="ARBA00022729"/>
    </source>
</evidence>
<dbReference type="OrthoDB" id="7779401at2759"/>
<dbReference type="PANTHER" id="PTHR24373">
    <property type="entry name" value="SLIT RELATED LEUCINE-RICH REPEAT NEURONAL PROTEIN"/>
    <property type="match status" value="1"/>
</dbReference>
<dbReference type="PANTHER" id="PTHR24373:SF398">
    <property type="entry name" value="LEUCINE-RICH REPEAT-CONTAINING G-PROTEIN COUPLED RECEPTOR 6"/>
    <property type="match status" value="1"/>
</dbReference>